<reference evidence="2 3" key="1">
    <citation type="submission" date="2013-04" db="EMBL/GenBank/DDBJ databases">
        <authorList>
            <person name="Lin L."/>
            <person name="Zeng Z."/>
            <person name="Xie J."/>
            <person name="Luo L."/>
            <person name="Yang Z."/>
            <person name="Liang W."/>
            <person name="Lin H."/>
            <person name="Dong C."/>
            <person name="Sun Y."/>
        </authorList>
    </citation>
    <scope>NUCLEOTIDE SEQUENCE [LARGE SCALE GENOMIC DNA]</scope>
    <source>
        <strain evidence="2 3">CQ-W70</strain>
    </source>
</reference>
<sequence length="605" mass="69667">MSISETIWANYDPNSNYLPLKDIFIENAKEYFDNAVAQSGISKDECKSLARKYENSAIRKSKTQKATKSFLGLFIAFFVISILLFVWFGLVLWLQILPHINDKSYSTSDLVSVIVSPILGAILLGLSLGLFLIRYLKNRKQLIRDRINEKKAYDAVIEAIRPLNNLLLKHGIKEEILQKTMPEVKLNKYLMAEWHREFIDEYGGKILLGKDENTYCNSILSGTLFNSPFIFVGKRGWKYVDKEYEGSIVVTWTEIYTAGNETKSRVRSEVLTATVTKPAPEFSDDNFLLFGTNVCTNLNFFRRPTSVNAMNEREIEKFVKKNSDELVKLTEKSIASNNSFRAMNNTKFEVLFNALNRNDEKEFRMMFTPIAQKNMVNLLLDKNNGYGDNFKFTKQGNVNLIENTQLLMDTEIFKKSIECESYSYDQVAELFIQNLTKFFKEFYFSIAPLLSVPDYVLSEDQTLNAENDSRLSYYELERIAYDAISKKVNTSWTETDFVVNINEIGNVTDRDEEFSVEAQGFSTTMQTDYVTKLGPDGALHTIPVPWTKYDPEYHEFVIKVGKIKNYENKSSYISEFDEVLQEIRDENSPLTEASVLSNAVRIFDN</sequence>
<dbReference type="Proteomes" id="UP000027182">
    <property type="component" value="Chromosome"/>
</dbReference>
<gene>
    <name evidence="2" type="ORF">K668_00620</name>
</gene>
<evidence type="ECO:0000313" key="3">
    <source>
        <dbReference type="Proteomes" id="UP000027182"/>
    </source>
</evidence>
<organism evidence="2 3">
    <name type="scientific">Mycoplasmopsis bovis CQ-W70</name>
    <dbReference type="NCBI Taxonomy" id="1316930"/>
    <lineage>
        <taxon>Bacteria</taxon>
        <taxon>Bacillati</taxon>
        <taxon>Mycoplasmatota</taxon>
        <taxon>Mycoplasmoidales</taxon>
        <taxon>Metamycoplasmataceae</taxon>
        <taxon>Mycoplasmopsis</taxon>
    </lineage>
</organism>
<keyword evidence="1" id="KW-0812">Transmembrane</keyword>
<dbReference type="EMBL" id="CP005933">
    <property type="protein sequence ID" value="AIA33716.1"/>
    <property type="molecule type" value="Genomic_DNA"/>
</dbReference>
<accession>A0A059Y7T3</accession>
<keyword evidence="1" id="KW-0472">Membrane</keyword>
<dbReference type="AlphaFoldDB" id="A0A059Y7T3"/>
<feature type="transmembrane region" description="Helical" evidence="1">
    <location>
        <begin position="114"/>
        <end position="136"/>
    </location>
</feature>
<dbReference type="PATRIC" id="fig|1316930.3.peg.128"/>
<name>A0A059Y7T3_MYCBV</name>
<evidence type="ECO:0000256" key="1">
    <source>
        <dbReference type="SAM" id="Phobius"/>
    </source>
</evidence>
<dbReference type="KEGG" id="mbq:K668_00620"/>
<dbReference type="HOGENOM" id="CLU_473152_0_0_14"/>
<dbReference type="NCBIfam" id="NF046000">
    <property type="entry name" value="MAG1210_fam"/>
    <property type="match status" value="1"/>
</dbReference>
<evidence type="ECO:0000313" key="2">
    <source>
        <dbReference type="EMBL" id="AIA33716.1"/>
    </source>
</evidence>
<protein>
    <submittedName>
        <fullName evidence="2">Uncharacterized protein</fullName>
    </submittedName>
</protein>
<dbReference type="RefSeq" id="WP_013954577.1">
    <property type="nucleotide sequence ID" value="NZ_CP005933.1"/>
</dbReference>
<proteinExistence type="predicted"/>
<feature type="transmembrane region" description="Helical" evidence="1">
    <location>
        <begin position="70"/>
        <end position="94"/>
    </location>
</feature>
<keyword evidence="1" id="KW-1133">Transmembrane helix</keyword>